<evidence type="ECO:0000313" key="4">
    <source>
        <dbReference type="Proteomes" id="UP001150830"/>
    </source>
</evidence>
<keyword evidence="4" id="KW-1185">Reference proteome</keyword>
<dbReference type="Pfam" id="PF09836">
    <property type="entry name" value="DUF2063"/>
    <property type="match status" value="1"/>
</dbReference>
<reference evidence="3" key="1">
    <citation type="submission" date="2022-11" db="EMBL/GenBank/DDBJ databases">
        <title>Parathalassolutuus dongxingensis gen. nov., sp. nov., a novel member of family Oceanospirillaceae isolated from a coastal shrimp pond in Guangxi, China.</title>
        <authorList>
            <person name="Chen H."/>
        </authorList>
    </citation>
    <scope>NUCLEOTIDE SEQUENCE</scope>
    <source>
        <strain evidence="3">G-43</strain>
    </source>
</reference>
<dbReference type="InterPro" id="IPR018640">
    <property type="entry name" value="DUF2063"/>
</dbReference>
<dbReference type="InterPro" id="IPR054098">
    <property type="entry name" value="NGO1945-like_C"/>
</dbReference>
<dbReference type="Proteomes" id="UP001150830">
    <property type="component" value="Unassembled WGS sequence"/>
</dbReference>
<evidence type="ECO:0000259" key="2">
    <source>
        <dbReference type="Pfam" id="PF22106"/>
    </source>
</evidence>
<gene>
    <name evidence="3" type="ORF">OUO13_16620</name>
</gene>
<organism evidence="3 4">
    <name type="scientific">Parathalassolituus penaei</name>
    <dbReference type="NCBI Taxonomy" id="2997323"/>
    <lineage>
        <taxon>Bacteria</taxon>
        <taxon>Pseudomonadati</taxon>
        <taxon>Pseudomonadota</taxon>
        <taxon>Gammaproteobacteria</taxon>
        <taxon>Oceanospirillales</taxon>
        <taxon>Oceanospirillaceae</taxon>
        <taxon>Parathalassolituus</taxon>
    </lineage>
</organism>
<dbReference type="GO" id="GO:0003677">
    <property type="term" value="F:DNA binding"/>
    <property type="evidence" value="ECO:0007669"/>
    <property type="project" value="UniProtKB-KW"/>
</dbReference>
<feature type="domain" description="NGO1945-like C-terminal" evidence="2">
    <location>
        <begin position="164"/>
        <end position="259"/>
    </location>
</feature>
<feature type="domain" description="Putative DNA-binding" evidence="1">
    <location>
        <begin position="13"/>
        <end position="98"/>
    </location>
</feature>
<dbReference type="Gene3D" id="1.10.150.690">
    <property type="entry name" value="DUF2063"/>
    <property type="match status" value="1"/>
</dbReference>
<dbReference type="InterPro" id="IPR044922">
    <property type="entry name" value="DUF2063_N_sf"/>
</dbReference>
<dbReference type="AlphaFoldDB" id="A0A9X3EGI5"/>
<name>A0A9X3EGI5_9GAMM</name>
<proteinExistence type="predicted"/>
<evidence type="ECO:0000313" key="3">
    <source>
        <dbReference type="EMBL" id="MCY0966806.1"/>
    </source>
</evidence>
<dbReference type="Pfam" id="PF22106">
    <property type="entry name" value="NGO1945_C"/>
    <property type="match status" value="1"/>
</dbReference>
<dbReference type="RefSeq" id="WP_283175002.1">
    <property type="nucleotide sequence ID" value="NZ_JAPNOA010000056.1"/>
</dbReference>
<protein>
    <submittedName>
        <fullName evidence="3">DNA-binding domain-containing protein</fullName>
    </submittedName>
</protein>
<sequence>MSNEQPDGNFQPLQQQLASYIRTYGDSPAPDDVAPERLEIYRDLFANNIRNLLATTFPVTSKVLTSPRWRLLTRDFLREHPCETPYFAKISEEFLAYLRGRAGKPVAHQDPPWLYELAHYEWLELAVDLAEDDNGERWPLDHGSDGLDEWLCDGCVRPTLSARAGVYHYPVHMIAPDNATPAEVLTTLLVFRDDSDKARFLHTSPFTLALFERLQANALREPEQQRVANVVLDELLESFGLSQQAAAVAGGHEVLRGWCRLGILRKDRKD</sequence>
<accession>A0A9X3EGI5</accession>
<comment type="caution">
    <text evidence="3">The sequence shown here is derived from an EMBL/GenBank/DDBJ whole genome shotgun (WGS) entry which is preliminary data.</text>
</comment>
<evidence type="ECO:0000259" key="1">
    <source>
        <dbReference type="Pfam" id="PF09836"/>
    </source>
</evidence>
<dbReference type="EMBL" id="JAPNOA010000056">
    <property type="protein sequence ID" value="MCY0966806.1"/>
    <property type="molecule type" value="Genomic_DNA"/>
</dbReference>
<dbReference type="Gene3D" id="3.90.930.50">
    <property type="match status" value="1"/>
</dbReference>
<keyword evidence="3" id="KW-0238">DNA-binding</keyword>